<evidence type="ECO:0000259" key="1">
    <source>
        <dbReference type="Pfam" id="PF01592"/>
    </source>
</evidence>
<name>A0A382B3V4_9ZZZZ</name>
<dbReference type="CDD" id="cd06664">
    <property type="entry name" value="IscU_like"/>
    <property type="match status" value="1"/>
</dbReference>
<dbReference type="SUPFAM" id="SSF82649">
    <property type="entry name" value="SufE/NifU"/>
    <property type="match status" value="1"/>
</dbReference>
<dbReference type="EMBL" id="UINC01028047">
    <property type="protein sequence ID" value="SVB08359.1"/>
    <property type="molecule type" value="Genomic_DNA"/>
</dbReference>
<feature type="non-terminal residue" evidence="2">
    <location>
        <position position="122"/>
    </location>
</feature>
<reference evidence="2" key="1">
    <citation type="submission" date="2018-05" db="EMBL/GenBank/DDBJ databases">
        <authorList>
            <person name="Lanie J.A."/>
            <person name="Ng W.-L."/>
            <person name="Kazmierczak K.M."/>
            <person name="Andrzejewski T.M."/>
            <person name="Davidsen T.M."/>
            <person name="Wayne K.J."/>
            <person name="Tettelin H."/>
            <person name="Glass J.I."/>
            <person name="Rusch D."/>
            <person name="Podicherti R."/>
            <person name="Tsui H.-C.T."/>
            <person name="Winkler M.E."/>
        </authorList>
    </citation>
    <scope>NUCLEOTIDE SEQUENCE</scope>
</reference>
<dbReference type="Pfam" id="PF01592">
    <property type="entry name" value="NifU_N"/>
    <property type="match status" value="1"/>
</dbReference>
<organism evidence="2">
    <name type="scientific">marine metagenome</name>
    <dbReference type="NCBI Taxonomy" id="408172"/>
    <lineage>
        <taxon>unclassified sequences</taxon>
        <taxon>metagenomes</taxon>
        <taxon>ecological metagenomes</taxon>
    </lineage>
</organism>
<dbReference type="Gene3D" id="3.90.1010.10">
    <property type="match status" value="1"/>
</dbReference>
<dbReference type="InterPro" id="IPR002871">
    <property type="entry name" value="NIF_FeS_clus_asmbl_NifU_N"/>
</dbReference>
<accession>A0A382B3V4</accession>
<dbReference type="GO" id="GO:0005506">
    <property type="term" value="F:iron ion binding"/>
    <property type="evidence" value="ECO:0007669"/>
    <property type="project" value="InterPro"/>
</dbReference>
<protein>
    <recommendedName>
        <fullName evidence="1">NIF system FeS cluster assembly NifU N-terminal domain-containing protein</fullName>
    </recommendedName>
</protein>
<dbReference type="GO" id="GO:0051536">
    <property type="term" value="F:iron-sulfur cluster binding"/>
    <property type="evidence" value="ECO:0007669"/>
    <property type="project" value="InterPro"/>
</dbReference>
<gene>
    <name evidence="2" type="ORF">METZ01_LOCUS161213</name>
</gene>
<dbReference type="AlphaFoldDB" id="A0A382B3V4"/>
<evidence type="ECO:0000313" key="2">
    <source>
        <dbReference type="EMBL" id="SVB08359.1"/>
    </source>
</evidence>
<proteinExistence type="predicted"/>
<sequence>MDLEILKIASNTDNHKVLNNHTHHSKLKNPICGDEMQVSVKVVKDNIVDFGYQCKSCVYCQASVSLLSRNSVNKKILHVKNLLKIAATFFEKENVAFPKEWSVFNKIFNKQNISRKECLLLP</sequence>
<feature type="domain" description="NIF system FeS cluster assembly NifU N-terminal" evidence="1">
    <location>
        <begin position="5"/>
        <end position="82"/>
    </location>
</feature>
<dbReference type="GO" id="GO:0016226">
    <property type="term" value="P:iron-sulfur cluster assembly"/>
    <property type="evidence" value="ECO:0007669"/>
    <property type="project" value="InterPro"/>
</dbReference>